<comment type="caution">
    <text evidence="2">The sequence shown here is derived from an EMBL/GenBank/DDBJ whole genome shotgun (WGS) entry which is preliminary data.</text>
</comment>
<keyword evidence="3" id="KW-1185">Reference proteome</keyword>
<dbReference type="InterPro" id="IPR002110">
    <property type="entry name" value="Ankyrin_rpt"/>
</dbReference>
<gene>
    <name evidence="2" type="ORF">SNAT2548_LOCUS552</name>
</gene>
<evidence type="ECO:0008006" key="4">
    <source>
        <dbReference type="Google" id="ProtNLM"/>
    </source>
</evidence>
<dbReference type="SUPFAM" id="SSF48403">
    <property type="entry name" value="Ankyrin repeat"/>
    <property type="match status" value="1"/>
</dbReference>
<sequence>ATLGVQCSCSDEEVKQAYRALALKTLDCSDRKTLYEGRLLPMFTVCWMLPGGDLALARSLLADAADVQAQDSTGRSAILFAASAASVQVLRLLLAHAADVMSCNCAGHTCVGALVLCRLSLIGAWVVCRFDGPHGKPCALSEEDSSKAAQRLDAVRLLLDEGRLAAAFQFQRAMNLTDYSPPRCYCQWGNRIRPFRADASCGFRRVGMES</sequence>
<name>A0A812GPG3_9DINO</name>
<accession>A0A812GPG3</accession>
<evidence type="ECO:0000313" key="2">
    <source>
        <dbReference type="EMBL" id="CAE6923643.1"/>
    </source>
</evidence>
<dbReference type="AlphaFoldDB" id="A0A812GPG3"/>
<reference evidence="2" key="1">
    <citation type="submission" date="2021-02" db="EMBL/GenBank/DDBJ databases">
        <authorList>
            <person name="Dougan E. K."/>
            <person name="Rhodes N."/>
            <person name="Thang M."/>
            <person name="Chan C."/>
        </authorList>
    </citation>
    <scope>NUCLEOTIDE SEQUENCE</scope>
</reference>
<feature type="non-terminal residue" evidence="2">
    <location>
        <position position="1"/>
    </location>
</feature>
<protein>
    <recommendedName>
        <fullName evidence="4">J domain-containing protein</fullName>
    </recommendedName>
</protein>
<dbReference type="PROSITE" id="PS50088">
    <property type="entry name" value="ANK_REPEAT"/>
    <property type="match status" value="1"/>
</dbReference>
<dbReference type="Gene3D" id="1.25.40.20">
    <property type="entry name" value="Ankyrin repeat-containing domain"/>
    <property type="match status" value="1"/>
</dbReference>
<evidence type="ECO:0000256" key="1">
    <source>
        <dbReference type="PROSITE-ProRule" id="PRU00023"/>
    </source>
</evidence>
<dbReference type="Pfam" id="PF13637">
    <property type="entry name" value="Ank_4"/>
    <property type="match status" value="1"/>
</dbReference>
<dbReference type="OrthoDB" id="4772757at2759"/>
<dbReference type="InterPro" id="IPR036770">
    <property type="entry name" value="Ankyrin_rpt-contain_sf"/>
</dbReference>
<organism evidence="2 3">
    <name type="scientific">Symbiodinium natans</name>
    <dbReference type="NCBI Taxonomy" id="878477"/>
    <lineage>
        <taxon>Eukaryota</taxon>
        <taxon>Sar</taxon>
        <taxon>Alveolata</taxon>
        <taxon>Dinophyceae</taxon>
        <taxon>Suessiales</taxon>
        <taxon>Symbiodiniaceae</taxon>
        <taxon>Symbiodinium</taxon>
    </lineage>
</organism>
<feature type="repeat" description="ANK" evidence="1">
    <location>
        <begin position="73"/>
        <end position="105"/>
    </location>
</feature>
<keyword evidence="1" id="KW-0040">ANK repeat</keyword>
<evidence type="ECO:0000313" key="3">
    <source>
        <dbReference type="Proteomes" id="UP000604046"/>
    </source>
</evidence>
<dbReference type="EMBL" id="CAJNDS010000027">
    <property type="protein sequence ID" value="CAE6923643.1"/>
    <property type="molecule type" value="Genomic_DNA"/>
</dbReference>
<dbReference type="Proteomes" id="UP000604046">
    <property type="component" value="Unassembled WGS sequence"/>
</dbReference>
<proteinExistence type="predicted"/>